<dbReference type="KEGG" id="span:AWL63_11415"/>
<dbReference type="InterPro" id="IPR009081">
    <property type="entry name" value="PP-bd_ACP"/>
</dbReference>
<evidence type="ECO:0000313" key="2">
    <source>
        <dbReference type="EMBL" id="AOH86710.1"/>
    </source>
</evidence>
<protein>
    <submittedName>
        <fullName evidence="2">Acyl carrier protein</fullName>
    </submittedName>
</protein>
<proteinExistence type="predicted"/>
<dbReference type="OrthoDB" id="9811033at2"/>
<dbReference type="SUPFAM" id="SSF47336">
    <property type="entry name" value="ACP-like"/>
    <property type="match status" value="1"/>
</dbReference>
<dbReference type="Gene3D" id="1.10.1200.10">
    <property type="entry name" value="ACP-like"/>
    <property type="match status" value="1"/>
</dbReference>
<sequence>MCDVFDLDELDYSDGLSAEVIEEWDSLSHIRFIVAVEKRFGFRFSSAEIEGFSKVGDLVDSIAAHIG</sequence>
<dbReference type="AlphaFoldDB" id="A0A1B3ZGZ6"/>
<accession>A0A1B3ZGZ6</accession>
<name>A0A1B3ZGZ6_9SPHN</name>
<dbReference type="InterPro" id="IPR036736">
    <property type="entry name" value="ACP-like_sf"/>
</dbReference>
<evidence type="ECO:0000313" key="3">
    <source>
        <dbReference type="Proteomes" id="UP000094256"/>
    </source>
</evidence>
<evidence type="ECO:0000259" key="1">
    <source>
        <dbReference type="PROSITE" id="PS50075"/>
    </source>
</evidence>
<dbReference type="EMBL" id="CP014168">
    <property type="protein sequence ID" value="AOH86710.1"/>
    <property type="molecule type" value="Genomic_DNA"/>
</dbReference>
<keyword evidence="3" id="KW-1185">Reference proteome</keyword>
<reference evidence="2 3" key="1">
    <citation type="submission" date="2016-01" db="EMBL/GenBank/DDBJ databases">
        <title>Complete genome and mega plasmid sequence of Sphingomonas panacis DCY99 elicits systemic resistance in rice to Xanthomonas oryzae.</title>
        <authorList>
            <person name="Kim Y.J."/>
            <person name="Yang D.C."/>
            <person name="Sing P."/>
        </authorList>
    </citation>
    <scope>NUCLEOTIDE SEQUENCE [LARGE SCALE GENOMIC DNA]</scope>
    <source>
        <strain evidence="2 3">DCY99</strain>
    </source>
</reference>
<dbReference type="PROSITE" id="PS50075">
    <property type="entry name" value="CARRIER"/>
    <property type="match status" value="1"/>
</dbReference>
<dbReference type="Proteomes" id="UP000094256">
    <property type="component" value="Chromosome"/>
</dbReference>
<feature type="domain" description="Carrier" evidence="1">
    <location>
        <begin position="1"/>
        <end position="66"/>
    </location>
</feature>
<dbReference type="Pfam" id="PF00550">
    <property type="entry name" value="PP-binding"/>
    <property type="match status" value="1"/>
</dbReference>
<gene>
    <name evidence="2" type="ORF">AWL63_11415</name>
</gene>
<organism evidence="2 3">
    <name type="scientific">Sphingomonas panacis</name>
    <dbReference type="NCBI Taxonomy" id="1560345"/>
    <lineage>
        <taxon>Bacteria</taxon>
        <taxon>Pseudomonadati</taxon>
        <taxon>Pseudomonadota</taxon>
        <taxon>Alphaproteobacteria</taxon>
        <taxon>Sphingomonadales</taxon>
        <taxon>Sphingomonadaceae</taxon>
        <taxon>Sphingomonas</taxon>
    </lineage>
</organism>
<dbReference type="STRING" id="1560345.AWL63_11415"/>